<keyword evidence="1" id="KW-0812">Transmembrane</keyword>
<feature type="transmembrane region" description="Helical" evidence="1">
    <location>
        <begin position="92"/>
        <end position="110"/>
    </location>
</feature>
<name>A0A517T387_9PLAN</name>
<keyword evidence="3" id="KW-1185">Reference proteome</keyword>
<keyword evidence="1" id="KW-0472">Membrane</keyword>
<evidence type="ECO:0000313" key="3">
    <source>
        <dbReference type="Proteomes" id="UP000319976"/>
    </source>
</evidence>
<dbReference type="Proteomes" id="UP000319976">
    <property type="component" value="Chromosome"/>
</dbReference>
<accession>A0A517T387</accession>
<keyword evidence="1" id="KW-1133">Transmembrane helix</keyword>
<protein>
    <submittedName>
        <fullName evidence="2">Uncharacterized protein</fullName>
    </submittedName>
</protein>
<evidence type="ECO:0000313" key="2">
    <source>
        <dbReference type="EMBL" id="QDT62838.1"/>
    </source>
</evidence>
<gene>
    <name evidence="2" type="ORF">V22_00360</name>
</gene>
<dbReference type="OrthoDB" id="9849579at2"/>
<proteinExistence type="predicted"/>
<organism evidence="2 3">
    <name type="scientific">Calycomorphotria hydatis</name>
    <dbReference type="NCBI Taxonomy" id="2528027"/>
    <lineage>
        <taxon>Bacteria</taxon>
        <taxon>Pseudomonadati</taxon>
        <taxon>Planctomycetota</taxon>
        <taxon>Planctomycetia</taxon>
        <taxon>Planctomycetales</taxon>
        <taxon>Planctomycetaceae</taxon>
        <taxon>Calycomorphotria</taxon>
    </lineage>
</organism>
<feature type="transmembrane region" description="Helical" evidence="1">
    <location>
        <begin position="21"/>
        <end position="45"/>
    </location>
</feature>
<dbReference type="AlphaFoldDB" id="A0A517T387"/>
<sequence>MSLEEVDQTNSAEMISGDESAYGTSSIIVASGLATTAVSLVLGYFLEHQLGWGIFNLYPMMIPLGSVLLGFCAGSGYGIATLITHGKITKPLLTVICVLLVISYVLGEYIEYSGVVAQLPPELQGELSFFNYYDAVTREFAIERRGNPVGGKFGVFGYAIRVLEVLVFTLSGAAIPLYFYSRAYCDRCRAYMSTTKPFAILPAAGHSAEQEDKNHLTWIRDSVESNSPAKLVTLLSTHADNSSMNEAADHRTHLILHQCETCGDAELDINNVTGHEKKLKSTRLERFHLPSGFVKEVLGA</sequence>
<dbReference type="EMBL" id="CP036316">
    <property type="protein sequence ID" value="QDT62838.1"/>
    <property type="molecule type" value="Genomic_DNA"/>
</dbReference>
<dbReference type="RefSeq" id="WP_145258672.1">
    <property type="nucleotide sequence ID" value="NZ_CP036316.1"/>
</dbReference>
<feature type="transmembrane region" description="Helical" evidence="1">
    <location>
        <begin position="57"/>
        <end position="80"/>
    </location>
</feature>
<feature type="transmembrane region" description="Helical" evidence="1">
    <location>
        <begin position="158"/>
        <end position="180"/>
    </location>
</feature>
<dbReference type="KEGG" id="chya:V22_00360"/>
<reference evidence="2 3" key="1">
    <citation type="submission" date="2019-02" db="EMBL/GenBank/DDBJ databases">
        <title>Deep-cultivation of Planctomycetes and their phenomic and genomic characterization uncovers novel biology.</title>
        <authorList>
            <person name="Wiegand S."/>
            <person name="Jogler M."/>
            <person name="Boedeker C."/>
            <person name="Pinto D."/>
            <person name="Vollmers J."/>
            <person name="Rivas-Marin E."/>
            <person name="Kohn T."/>
            <person name="Peeters S.H."/>
            <person name="Heuer A."/>
            <person name="Rast P."/>
            <person name="Oberbeckmann S."/>
            <person name="Bunk B."/>
            <person name="Jeske O."/>
            <person name="Meyerdierks A."/>
            <person name="Storesund J.E."/>
            <person name="Kallscheuer N."/>
            <person name="Luecker S."/>
            <person name="Lage O.M."/>
            <person name="Pohl T."/>
            <person name="Merkel B.J."/>
            <person name="Hornburger P."/>
            <person name="Mueller R.-W."/>
            <person name="Bruemmer F."/>
            <person name="Labrenz M."/>
            <person name="Spormann A.M."/>
            <person name="Op den Camp H."/>
            <person name="Overmann J."/>
            <person name="Amann R."/>
            <person name="Jetten M.S.M."/>
            <person name="Mascher T."/>
            <person name="Medema M.H."/>
            <person name="Devos D.P."/>
            <person name="Kaster A.-K."/>
            <person name="Ovreas L."/>
            <person name="Rohde M."/>
            <person name="Galperin M.Y."/>
            <person name="Jogler C."/>
        </authorList>
    </citation>
    <scope>NUCLEOTIDE SEQUENCE [LARGE SCALE GENOMIC DNA]</scope>
    <source>
        <strain evidence="2 3">V22</strain>
    </source>
</reference>
<evidence type="ECO:0000256" key="1">
    <source>
        <dbReference type="SAM" id="Phobius"/>
    </source>
</evidence>